<gene>
    <name evidence="2" type="ORF">TCAP_05958</name>
</gene>
<dbReference type="OrthoDB" id="4509278at2759"/>
<keyword evidence="3" id="KW-1185">Reference proteome</keyword>
<dbReference type="Proteomes" id="UP000236621">
    <property type="component" value="Unassembled WGS sequence"/>
</dbReference>
<feature type="chain" id="PRO_5014391134" description="SSCRP protein" evidence="1">
    <location>
        <begin position="17"/>
        <end position="153"/>
    </location>
</feature>
<protein>
    <recommendedName>
        <fullName evidence="4">SSCRP protein</fullName>
    </recommendedName>
</protein>
<reference evidence="2 3" key="1">
    <citation type="submission" date="2017-08" db="EMBL/GenBank/DDBJ databases">
        <title>Harnessing the power of phylogenomics to disentangle the directionality and signatures of interkingdom host jumping in the parasitic fungal genus Tolypocladium.</title>
        <authorList>
            <person name="Quandt C.A."/>
            <person name="Patterson W."/>
            <person name="Spatafora J.W."/>
        </authorList>
    </citation>
    <scope>NUCLEOTIDE SEQUENCE [LARGE SCALE GENOMIC DNA]</scope>
    <source>
        <strain evidence="2 3">CBS 113982</strain>
    </source>
</reference>
<evidence type="ECO:0000313" key="3">
    <source>
        <dbReference type="Proteomes" id="UP000236621"/>
    </source>
</evidence>
<feature type="signal peptide" evidence="1">
    <location>
        <begin position="1"/>
        <end position="16"/>
    </location>
</feature>
<sequence length="153" mass="16271">MKYSALSIGLFAGALGAPPSEVFMRDDVQTAHLTFHTDSCPETYALAVKADGSTVETAHDGLDIFLIDAPDYLAYSMCKFQTPGEVTLSTKLASDNVTTQIVLSPPQPVLSVRCEGKCLGTYVACYTSSGMLVGPCCNGFCAADLCRPWNTGR</sequence>
<organism evidence="2 3">
    <name type="scientific">Tolypocladium capitatum</name>
    <dbReference type="NCBI Taxonomy" id="45235"/>
    <lineage>
        <taxon>Eukaryota</taxon>
        <taxon>Fungi</taxon>
        <taxon>Dikarya</taxon>
        <taxon>Ascomycota</taxon>
        <taxon>Pezizomycotina</taxon>
        <taxon>Sordariomycetes</taxon>
        <taxon>Hypocreomycetidae</taxon>
        <taxon>Hypocreales</taxon>
        <taxon>Ophiocordycipitaceae</taxon>
        <taxon>Tolypocladium</taxon>
    </lineage>
</organism>
<comment type="caution">
    <text evidence="2">The sequence shown here is derived from an EMBL/GenBank/DDBJ whole genome shotgun (WGS) entry which is preliminary data.</text>
</comment>
<keyword evidence="1" id="KW-0732">Signal</keyword>
<dbReference type="EMBL" id="NRSZ01000972">
    <property type="protein sequence ID" value="PNY24094.1"/>
    <property type="molecule type" value="Genomic_DNA"/>
</dbReference>
<evidence type="ECO:0000256" key="1">
    <source>
        <dbReference type="SAM" id="SignalP"/>
    </source>
</evidence>
<evidence type="ECO:0008006" key="4">
    <source>
        <dbReference type="Google" id="ProtNLM"/>
    </source>
</evidence>
<accession>A0A2K3Q9C9</accession>
<proteinExistence type="predicted"/>
<name>A0A2K3Q9C9_9HYPO</name>
<dbReference type="AlphaFoldDB" id="A0A2K3Q9C9"/>
<evidence type="ECO:0000313" key="2">
    <source>
        <dbReference type="EMBL" id="PNY24094.1"/>
    </source>
</evidence>